<evidence type="ECO:0000313" key="1">
    <source>
        <dbReference type="EMBL" id="KAJ7016349.1"/>
    </source>
</evidence>
<keyword evidence="2" id="KW-1185">Reference proteome</keyword>
<protein>
    <submittedName>
        <fullName evidence="1">Uncharacterized protein</fullName>
    </submittedName>
</protein>
<gene>
    <name evidence="1" type="ORF">C8F04DRAFT_1202424</name>
</gene>
<reference evidence="1" key="1">
    <citation type="submission" date="2023-03" db="EMBL/GenBank/DDBJ databases">
        <title>Massive genome expansion in bonnet fungi (Mycena s.s.) driven by repeated elements and novel gene families across ecological guilds.</title>
        <authorList>
            <consortium name="Lawrence Berkeley National Laboratory"/>
            <person name="Harder C.B."/>
            <person name="Miyauchi S."/>
            <person name="Viragh M."/>
            <person name="Kuo A."/>
            <person name="Thoen E."/>
            <person name="Andreopoulos B."/>
            <person name="Lu D."/>
            <person name="Skrede I."/>
            <person name="Drula E."/>
            <person name="Henrissat B."/>
            <person name="Morin E."/>
            <person name="Kohler A."/>
            <person name="Barry K."/>
            <person name="LaButti K."/>
            <person name="Morin E."/>
            <person name="Salamov A."/>
            <person name="Lipzen A."/>
            <person name="Mereny Z."/>
            <person name="Hegedus B."/>
            <person name="Baldrian P."/>
            <person name="Stursova M."/>
            <person name="Weitz H."/>
            <person name="Taylor A."/>
            <person name="Grigoriev I.V."/>
            <person name="Nagy L.G."/>
            <person name="Martin F."/>
            <person name="Kauserud H."/>
        </authorList>
    </citation>
    <scope>NUCLEOTIDE SEQUENCE</scope>
    <source>
        <strain evidence="1">CBHHK200</strain>
    </source>
</reference>
<accession>A0AAD6RWB4</accession>
<feature type="non-terminal residue" evidence="1">
    <location>
        <position position="1"/>
    </location>
</feature>
<dbReference type="AlphaFoldDB" id="A0AAD6RWB4"/>
<sequence>MPPKAIEVINITSSSPPLPDYCNPGIDDLGDLEPHIKFSLSKRLREELALRDPPQPFPADPLPEEPGVKVVSANLRAREAAILAAKREDRYRRAQSQFAAARALVGARSARARIRLAKGKRFDPTLIEDRDYALDEVTGSESRFHLRLVRWYGV</sequence>
<proteinExistence type="predicted"/>
<name>A0AAD6RWB4_9AGAR</name>
<organism evidence="1 2">
    <name type="scientific">Mycena alexandri</name>
    <dbReference type="NCBI Taxonomy" id="1745969"/>
    <lineage>
        <taxon>Eukaryota</taxon>
        <taxon>Fungi</taxon>
        <taxon>Dikarya</taxon>
        <taxon>Basidiomycota</taxon>
        <taxon>Agaricomycotina</taxon>
        <taxon>Agaricomycetes</taxon>
        <taxon>Agaricomycetidae</taxon>
        <taxon>Agaricales</taxon>
        <taxon>Marasmiineae</taxon>
        <taxon>Mycenaceae</taxon>
        <taxon>Mycena</taxon>
    </lineage>
</organism>
<dbReference type="EMBL" id="JARJCM010000522">
    <property type="protein sequence ID" value="KAJ7016349.1"/>
    <property type="molecule type" value="Genomic_DNA"/>
</dbReference>
<dbReference type="Proteomes" id="UP001218188">
    <property type="component" value="Unassembled WGS sequence"/>
</dbReference>
<comment type="caution">
    <text evidence="1">The sequence shown here is derived from an EMBL/GenBank/DDBJ whole genome shotgun (WGS) entry which is preliminary data.</text>
</comment>
<evidence type="ECO:0000313" key="2">
    <source>
        <dbReference type="Proteomes" id="UP001218188"/>
    </source>
</evidence>